<dbReference type="EMBL" id="CACVKT020004201">
    <property type="protein sequence ID" value="CAC5388663.1"/>
    <property type="molecule type" value="Genomic_DNA"/>
</dbReference>
<dbReference type="Proteomes" id="UP000507470">
    <property type="component" value="Unassembled WGS sequence"/>
</dbReference>
<reference evidence="2 3" key="1">
    <citation type="submission" date="2020-06" db="EMBL/GenBank/DDBJ databases">
        <authorList>
            <person name="Li R."/>
            <person name="Bekaert M."/>
        </authorList>
    </citation>
    <scope>NUCLEOTIDE SEQUENCE [LARGE SCALE GENOMIC DNA]</scope>
    <source>
        <strain evidence="3">wild</strain>
    </source>
</reference>
<protein>
    <recommendedName>
        <fullName evidence="1">Reverse transcriptase/retrotransposon-derived protein RNase H-like domain-containing protein</fullName>
    </recommendedName>
</protein>
<dbReference type="Pfam" id="PF17919">
    <property type="entry name" value="RT_RNaseH_2"/>
    <property type="match status" value="1"/>
</dbReference>
<dbReference type="OrthoDB" id="6139274at2759"/>
<name>A0A6J8BXD8_MYTCO</name>
<sequence length="168" mass="19483">MADLIDKDEPASTCFDLYKRMQVAEIAERVAERENQKWTIVRKPQSKSNGNNRGQFKRETRTCFVCNRKRYIAPECALRNKPQFKEVDHKQDKLALCLEKRGQTGPCSTIEEYAFKSGDFFRLLNDASYRRDLEQDASQFGLGAVLEQEFKDGRHPVIFISKKLRGAK</sequence>
<organism evidence="2 3">
    <name type="scientific">Mytilus coruscus</name>
    <name type="common">Sea mussel</name>
    <dbReference type="NCBI Taxonomy" id="42192"/>
    <lineage>
        <taxon>Eukaryota</taxon>
        <taxon>Metazoa</taxon>
        <taxon>Spiralia</taxon>
        <taxon>Lophotrochozoa</taxon>
        <taxon>Mollusca</taxon>
        <taxon>Bivalvia</taxon>
        <taxon>Autobranchia</taxon>
        <taxon>Pteriomorphia</taxon>
        <taxon>Mytilida</taxon>
        <taxon>Mytiloidea</taxon>
        <taxon>Mytilidae</taxon>
        <taxon>Mytilinae</taxon>
        <taxon>Mytilus</taxon>
    </lineage>
</organism>
<dbReference type="AlphaFoldDB" id="A0A6J8BXD8"/>
<gene>
    <name evidence="2" type="ORF">MCOR_23913</name>
</gene>
<proteinExistence type="predicted"/>
<evidence type="ECO:0000313" key="3">
    <source>
        <dbReference type="Proteomes" id="UP000507470"/>
    </source>
</evidence>
<dbReference type="InterPro" id="IPR041577">
    <property type="entry name" value="RT_RNaseH_2"/>
</dbReference>
<feature type="domain" description="Reverse transcriptase/retrotransposon-derived protein RNase H-like" evidence="1">
    <location>
        <begin position="132"/>
        <end position="167"/>
    </location>
</feature>
<keyword evidence="3" id="KW-1185">Reference proteome</keyword>
<evidence type="ECO:0000259" key="1">
    <source>
        <dbReference type="Pfam" id="PF17919"/>
    </source>
</evidence>
<accession>A0A6J8BXD8</accession>
<evidence type="ECO:0000313" key="2">
    <source>
        <dbReference type="EMBL" id="CAC5388663.1"/>
    </source>
</evidence>